<dbReference type="Gene3D" id="3.30.565.10">
    <property type="entry name" value="Histidine kinase-like ATPase, C-terminal domain"/>
    <property type="match status" value="1"/>
</dbReference>
<evidence type="ECO:0000256" key="3">
    <source>
        <dbReference type="ARBA" id="ARBA00023012"/>
    </source>
</evidence>
<dbReference type="InterPro" id="IPR050482">
    <property type="entry name" value="Sensor_HK_TwoCompSys"/>
</dbReference>
<keyword evidence="2 7" id="KW-0418">Kinase</keyword>
<dbReference type="Pfam" id="PF07730">
    <property type="entry name" value="HisKA_3"/>
    <property type="match status" value="1"/>
</dbReference>
<dbReference type="Pfam" id="PF02518">
    <property type="entry name" value="HATPase_c"/>
    <property type="match status" value="1"/>
</dbReference>
<feature type="domain" description="Signal transduction histidine kinase subgroup 3 dimerisation and phosphoacceptor" evidence="6">
    <location>
        <begin position="185"/>
        <end position="246"/>
    </location>
</feature>
<dbReference type="PANTHER" id="PTHR24421:SF59">
    <property type="entry name" value="OXYGEN SENSOR HISTIDINE KINASE NREB"/>
    <property type="match status" value="1"/>
</dbReference>
<sequence>MRRVGLDEWAGLVMLAVCLGAASPVVVGLVEPDVPPPVWVALLLTTLVAALVAVAGAGRLLPRRAAFGVAVAASWGTVLSAPQAGLLPILLVVVAALGPEVVRLPANLVVVALNTAVVAVSVSRVHDDGFQLAAAPVFYALIQLATVFSLTAIGRERRLRHELARAHVDLQAASVLLAGSARTAERLRISRELHDLIGHQLTVLTLELEAARHRTGESAREHVERANQVARDVLADVRVTVGALRAAPATDLAQALRDVGRDVPGLDVAVEVSDDVEADEEQTAALVRAVQEIVTNTLRHAAARELWISVARDGDTIRLTASDDGKGAAEVVPGNGLRGIAERFAALGGDIAYDGASGFRVTAWAPVR</sequence>
<evidence type="ECO:0000313" key="8">
    <source>
        <dbReference type="Proteomes" id="UP001432190"/>
    </source>
</evidence>
<dbReference type="EMBL" id="CP108084">
    <property type="protein sequence ID" value="WUP51374.1"/>
    <property type="molecule type" value="Genomic_DNA"/>
</dbReference>
<keyword evidence="4" id="KW-0812">Transmembrane</keyword>
<keyword evidence="8" id="KW-1185">Reference proteome</keyword>
<dbReference type="GO" id="GO:0016301">
    <property type="term" value="F:kinase activity"/>
    <property type="evidence" value="ECO:0007669"/>
    <property type="project" value="UniProtKB-KW"/>
</dbReference>
<keyword evidence="4" id="KW-1133">Transmembrane helix</keyword>
<keyword evidence="3" id="KW-0902">Two-component regulatory system</keyword>
<feature type="transmembrane region" description="Helical" evidence="4">
    <location>
        <begin position="104"/>
        <end position="125"/>
    </location>
</feature>
<dbReference type="RefSeq" id="WP_204985153.1">
    <property type="nucleotide sequence ID" value="NZ_CP108084.1"/>
</dbReference>
<dbReference type="Gene3D" id="1.20.5.1930">
    <property type="match status" value="1"/>
</dbReference>
<dbReference type="Proteomes" id="UP001432190">
    <property type="component" value="Chromosome"/>
</dbReference>
<name>A0ABZ1SC19_9ACTN</name>
<dbReference type="PANTHER" id="PTHR24421">
    <property type="entry name" value="NITRATE/NITRITE SENSOR PROTEIN NARX-RELATED"/>
    <property type="match status" value="1"/>
</dbReference>
<evidence type="ECO:0000259" key="6">
    <source>
        <dbReference type="Pfam" id="PF07730"/>
    </source>
</evidence>
<keyword evidence="4" id="KW-0472">Membrane</keyword>
<evidence type="ECO:0000313" key="7">
    <source>
        <dbReference type="EMBL" id="WUP51374.1"/>
    </source>
</evidence>
<gene>
    <name evidence="7" type="ORF">OG994_07675</name>
</gene>
<dbReference type="InterPro" id="IPR011712">
    <property type="entry name" value="Sig_transdc_His_kin_sub3_dim/P"/>
</dbReference>
<evidence type="ECO:0000259" key="5">
    <source>
        <dbReference type="Pfam" id="PF02518"/>
    </source>
</evidence>
<feature type="transmembrane region" description="Helical" evidence="4">
    <location>
        <begin position="132"/>
        <end position="153"/>
    </location>
</feature>
<dbReference type="InterPro" id="IPR003594">
    <property type="entry name" value="HATPase_dom"/>
</dbReference>
<evidence type="ECO:0000256" key="4">
    <source>
        <dbReference type="SAM" id="Phobius"/>
    </source>
</evidence>
<dbReference type="SUPFAM" id="SSF55874">
    <property type="entry name" value="ATPase domain of HSP90 chaperone/DNA topoisomerase II/histidine kinase"/>
    <property type="match status" value="1"/>
</dbReference>
<keyword evidence="1" id="KW-0808">Transferase</keyword>
<evidence type="ECO:0000256" key="2">
    <source>
        <dbReference type="ARBA" id="ARBA00022777"/>
    </source>
</evidence>
<feature type="domain" description="Histidine kinase/HSP90-like ATPase" evidence="5">
    <location>
        <begin position="284"/>
        <end position="366"/>
    </location>
</feature>
<accession>A0ABZ1SC19</accession>
<protein>
    <submittedName>
        <fullName evidence="7">Histidine kinase</fullName>
    </submittedName>
</protein>
<dbReference type="InterPro" id="IPR036890">
    <property type="entry name" value="HATPase_C_sf"/>
</dbReference>
<dbReference type="CDD" id="cd16917">
    <property type="entry name" value="HATPase_UhpB-NarQ-NarX-like"/>
    <property type="match status" value="1"/>
</dbReference>
<feature type="transmembrane region" description="Helical" evidence="4">
    <location>
        <begin position="38"/>
        <end position="58"/>
    </location>
</feature>
<organism evidence="7 8">
    <name type="scientific">Micromonospora globbae</name>
    <dbReference type="NCBI Taxonomy" id="1894969"/>
    <lineage>
        <taxon>Bacteria</taxon>
        <taxon>Bacillati</taxon>
        <taxon>Actinomycetota</taxon>
        <taxon>Actinomycetes</taxon>
        <taxon>Micromonosporales</taxon>
        <taxon>Micromonosporaceae</taxon>
        <taxon>Micromonospora</taxon>
    </lineage>
</organism>
<reference evidence="7" key="1">
    <citation type="submission" date="2022-10" db="EMBL/GenBank/DDBJ databases">
        <title>The complete genomes of actinobacterial strains from the NBC collection.</title>
        <authorList>
            <person name="Joergensen T.S."/>
            <person name="Alvarez Arevalo M."/>
            <person name="Sterndorff E.B."/>
            <person name="Faurdal D."/>
            <person name="Vuksanovic O."/>
            <person name="Mourched A.-S."/>
            <person name="Charusanti P."/>
            <person name="Shaw S."/>
            <person name="Blin K."/>
            <person name="Weber T."/>
        </authorList>
    </citation>
    <scope>NUCLEOTIDE SEQUENCE</scope>
    <source>
        <strain evidence="7">NBC_00256</strain>
    </source>
</reference>
<evidence type="ECO:0000256" key="1">
    <source>
        <dbReference type="ARBA" id="ARBA00022679"/>
    </source>
</evidence>
<feature type="transmembrane region" description="Helical" evidence="4">
    <location>
        <begin position="65"/>
        <end position="98"/>
    </location>
</feature>
<proteinExistence type="predicted"/>